<feature type="domain" description="FP protein C-terminal" evidence="3">
    <location>
        <begin position="246"/>
        <end position="297"/>
    </location>
</feature>
<dbReference type="EMBL" id="WIXP02000006">
    <property type="protein sequence ID" value="KAF6209534.1"/>
    <property type="molecule type" value="Genomic_DNA"/>
</dbReference>
<dbReference type="PANTHER" id="PTHR11505">
    <property type="entry name" value="L1 TRANSPOSABLE ELEMENT-RELATED"/>
    <property type="match status" value="1"/>
</dbReference>
<feature type="coiled-coil region" evidence="1">
    <location>
        <begin position="107"/>
        <end position="141"/>
    </location>
</feature>
<dbReference type="AlphaFoldDB" id="A0A8S9XLR1"/>
<name>A0A8S9XLR1_APOLU</name>
<reference evidence="4" key="1">
    <citation type="journal article" date="2021" name="Mol. Ecol. Resour.">
        <title>Apolygus lucorum genome provides insights into omnivorousness and mesophyll feeding.</title>
        <authorList>
            <person name="Liu Y."/>
            <person name="Liu H."/>
            <person name="Wang H."/>
            <person name="Huang T."/>
            <person name="Liu B."/>
            <person name="Yang B."/>
            <person name="Yin L."/>
            <person name="Li B."/>
            <person name="Zhang Y."/>
            <person name="Zhang S."/>
            <person name="Jiang F."/>
            <person name="Zhang X."/>
            <person name="Ren Y."/>
            <person name="Wang B."/>
            <person name="Wang S."/>
            <person name="Lu Y."/>
            <person name="Wu K."/>
            <person name="Fan W."/>
            <person name="Wang G."/>
        </authorList>
    </citation>
    <scope>NUCLEOTIDE SEQUENCE</scope>
    <source>
        <strain evidence="4">12Hb</strain>
    </source>
</reference>
<evidence type="ECO:0000256" key="1">
    <source>
        <dbReference type="SAM" id="Coils"/>
    </source>
</evidence>
<sequence length="297" mass="34389">MCEMPQVVPSKLYSRLKTVENFRKLRKEVKEKWKCDVCRKRSRSPEESVSEVVSEEESDSSEEQNAELVDESESVLSGINRKLDKLSSVAGDLRELKDSVNFMSNQFDRFVEEMETLRGTVKELSKENEQLKSAVWDLHQKVDFLEQISRNANVEIHGVPETKNENCIEILKEVSRMLEVENGSIPKAFRVGPPRNDRPRKILAVMDSMEARDKLVRAAKGSRELTAKNLHSDWPNERVYVNENLTSYRADLLRRTKIKARERDVKYVWLKNCVIYVRKSDGGPVSTIKSPQDLERM</sequence>
<dbReference type="InterPro" id="IPR004244">
    <property type="entry name" value="Transposase_22"/>
</dbReference>
<dbReference type="Pfam" id="PF25298">
    <property type="entry name" value="Baculo_FP_2nd"/>
    <property type="match status" value="1"/>
</dbReference>
<feature type="region of interest" description="Disordered" evidence="2">
    <location>
        <begin position="40"/>
        <end position="73"/>
    </location>
</feature>
<comment type="caution">
    <text evidence="4">The sequence shown here is derived from an EMBL/GenBank/DDBJ whole genome shotgun (WGS) entry which is preliminary data.</text>
</comment>
<dbReference type="Proteomes" id="UP000466442">
    <property type="component" value="Unassembled WGS sequence"/>
</dbReference>
<evidence type="ECO:0000256" key="2">
    <source>
        <dbReference type="SAM" id="MobiDB-lite"/>
    </source>
</evidence>
<evidence type="ECO:0000259" key="3">
    <source>
        <dbReference type="Pfam" id="PF25298"/>
    </source>
</evidence>
<feature type="compositionally biased region" description="Acidic residues" evidence="2">
    <location>
        <begin position="53"/>
        <end position="73"/>
    </location>
</feature>
<evidence type="ECO:0000313" key="5">
    <source>
        <dbReference type="Proteomes" id="UP000466442"/>
    </source>
</evidence>
<dbReference type="OrthoDB" id="6609678at2759"/>
<dbReference type="Gene3D" id="3.30.70.1820">
    <property type="entry name" value="L1 transposable element, RRM domain"/>
    <property type="match status" value="1"/>
</dbReference>
<protein>
    <recommendedName>
        <fullName evidence="3">FP protein C-terminal domain-containing protein</fullName>
    </recommendedName>
</protein>
<accession>A0A8S9XLR1</accession>
<keyword evidence="5" id="KW-1185">Reference proteome</keyword>
<proteinExistence type="predicted"/>
<evidence type="ECO:0000313" key="4">
    <source>
        <dbReference type="EMBL" id="KAF6209534.1"/>
    </source>
</evidence>
<dbReference type="InterPro" id="IPR057251">
    <property type="entry name" value="FP_C"/>
</dbReference>
<gene>
    <name evidence="4" type="ORF">GE061_015282</name>
</gene>
<organism evidence="4 5">
    <name type="scientific">Apolygus lucorum</name>
    <name type="common">Small green plant bug</name>
    <name type="synonym">Lygocoris lucorum</name>
    <dbReference type="NCBI Taxonomy" id="248454"/>
    <lineage>
        <taxon>Eukaryota</taxon>
        <taxon>Metazoa</taxon>
        <taxon>Ecdysozoa</taxon>
        <taxon>Arthropoda</taxon>
        <taxon>Hexapoda</taxon>
        <taxon>Insecta</taxon>
        <taxon>Pterygota</taxon>
        <taxon>Neoptera</taxon>
        <taxon>Paraneoptera</taxon>
        <taxon>Hemiptera</taxon>
        <taxon>Heteroptera</taxon>
        <taxon>Panheteroptera</taxon>
        <taxon>Cimicomorpha</taxon>
        <taxon>Miridae</taxon>
        <taxon>Mirini</taxon>
        <taxon>Apolygus</taxon>
    </lineage>
</organism>
<keyword evidence="1" id="KW-0175">Coiled coil</keyword>
<dbReference type="Gene3D" id="1.20.5.300">
    <property type="match status" value="1"/>
</dbReference>